<proteinExistence type="predicted"/>
<sequence>MKNIYTILFTVLGVIGFSQTKSDYLQKNRFDLTKTEFEFPQKDFQLIGFGAYHGSQKTETTEIALIESLTKDDTIKYYLPETDFSIAHYFNQYLKTGDTILLKELVVHYGNRIPQDKSIATYTKWKKLKTLNDNLPAKNKLKVVGVDLLVSYKFTAKHLLELLDQKMHTRASVLALAKMTANDTVNFFPFTATFSKKVLENLVQDYEDNRNEFENSIADKFSFEHIIKNLKETFVDFDNSMKRERLMFENYVALSTYYQFDKKPQFARFGFFHIEKQWEGKNPSFFVQLIENGIIGRDRLLSVIGYLTESRVLWGRVLDDNGNYREYNTEGGYGIGDYEKEYFLGIDKLKESKISDITLFRLNQPQTPYADGIPDLMEIVMTDEKSNGDLVKGKSTTEYLDYAVLISNSKASVPIEEMDKKALPNNVNYK</sequence>
<evidence type="ECO:0008006" key="3">
    <source>
        <dbReference type="Google" id="ProtNLM"/>
    </source>
</evidence>
<evidence type="ECO:0000313" key="1">
    <source>
        <dbReference type="EMBL" id="SFR50781.1"/>
    </source>
</evidence>
<organism evidence="1 2">
    <name type="scientific">Maribacter stanieri</name>
    <dbReference type="NCBI Taxonomy" id="440514"/>
    <lineage>
        <taxon>Bacteria</taxon>
        <taxon>Pseudomonadati</taxon>
        <taxon>Bacteroidota</taxon>
        <taxon>Flavobacteriia</taxon>
        <taxon>Flavobacteriales</taxon>
        <taxon>Flavobacteriaceae</taxon>
        <taxon>Maribacter</taxon>
    </lineage>
</organism>
<keyword evidence="2" id="KW-1185">Reference proteome</keyword>
<reference evidence="2" key="1">
    <citation type="submission" date="2016-10" db="EMBL/GenBank/DDBJ databases">
        <authorList>
            <person name="Varghese N."/>
            <person name="Submissions S."/>
        </authorList>
    </citation>
    <scope>NUCLEOTIDE SEQUENCE [LARGE SCALE GENOMIC DNA]</scope>
    <source>
        <strain evidence="2">DSM 19891</strain>
    </source>
</reference>
<protein>
    <recommendedName>
        <fullName evidence="3">Erythromycin esterase homolog</fullName>
    </recommendedName>
</protein>
<dbReference type="Proteomes" id="UP000199462">
    <property type="component" value="Unassembled WGS sequence"/>
</dbReference>
<dbReference type="EMBL" id="FOYX01000001">
    <property type="protein sequence ID" value="SFR50781.1"/>
    <property type="molecule type" value="Genomic_DNA"/>
</dbReference>
<dbReference type="STRING" id="440514.SAMN04488010_0072"/>
<name>A0A1I6H8Z8_9FLAO</name>
<gene>
    <name evidence="1" type="ORF">SAMN04488010_0072</name>
</gene>
<dbReference type="AlphaFoldDB" id="A0A1I6H8Z8"/>
<evidence type="ECO:0000313" key="2">
    <source>
        <dbReference type="Proteomes" id="UP000199462"/>
    </source>
</evidence>
<dbReference type="RefSeq" id="WP_091900553.1">
    <property type="nucleotide sequence ID" value="NZ_FOYX01000001.1"/>
</dbReference>
<dbReference type="SUPFAM" id="SSF159501">
    <property type="entry name" value="EreA/ChaN-like"/>
    <property type="match status" value="1"/>
</dbReference>
<accession>A0A1I6H8Z8</accession>